<dbReference type="Proteomes" id="UP000315295">
    <property type="component" value="Unassembled WGS sequence"/>
</dbReference>
<dbReference type="EMBL" id="VIEB01000142">
    <property type="protein sequence ID" value="TQE04332.1"/>
    <property type="molecule type" value="Genomic_DNA"/>
</dbReference>
<name>A0A540MZW5_MALBA</name>
<accession>A0A540MZW5</accession>
<protein>
    <submittedName>
        <fullName evidence="1">Uncharacterized protein</fullName>
    </submittedName>
</protein>
<evidence type="ECO:0000313" key="1">
    <source>
        <dbReference type="EMBL" id="TQE04332.1"/>
    </source>
</evidence>
<reference evidence="1 2" key="1">
    <citation type="journal article" date="2019" name="G3 (Bethesda)">
        <title>Sequencing of a Wild Apple (Malus baccata) Genome Unravels the Differences Between Cultivated and Wild Apple Species Regarding Disease Resistance and Cold Tolerance.</title>
        <authorList>
            <person name="Chen X."/>
        </authorList>
    </citation>
    <scope>NUCLEOTIDE SEQUENCE [LARGE SCALE GENOMIC DNA]</scope>
    <source>
        <strain evidence="2">cv. Shandingzi</strain>
        <tissue evidence="1">Leaves</tissue>
    </source>
</reference>
<dbReference type="AlphaFoldDB" id="A0A540MZW5"/>
<comment type="caution">
    <text evidence="1">The sequence shown here is derived from an EMBL/GenBank/DDBJ whole genome shotgun (WGS) entry which is preliminary data.</text>
</comment>
<organism evidence="1 2">
    <name type="scientific">Malus baccata</name>
    <name type="common">Siberian crab apple</name>
    <name type="synonym">Pyrus baccata</name>
    <dbReference type="NCBI Taxonomy" id="106549"/>
    <lineage>
        <taxon>Eukaryota</taxon>
        <taxon>Viridiplantae</taxon>
        <taxon>Streptophyta</taxon>
        <taxon>Embryophyta</taxon>
        <taxon>Tracheophyta</taxon>
        <taxon>Spermatophyta</taxon>
        <taxon>Magnoliopsida</taxon>
        <taxon>eudicotyledons</taxon>
        <taxon>Gunneridae</taxon>
        <taxon>Pentapetalae</taxon>
        <taxon>rosids</taxon>
        <taxon>fabids</taxon>
        <taxon>Rosales</taxon>
        <taxon>Rosaceae</taxon>
        <taxon>Amygdaloideae</taxon>
        <taxon>Maleae</taxon>
        <taxon>Malus</taxon>
    </lineage>
</organism>
<proteinExistence type="predicted"/>
<sequence length="67" mass="7538">MGSHCRCLPWNSSTTICRGLIMSFKSTTILQGRREHRPGVAHAPSQIFPCEMLNYINLVKIVATYNS</sequence>
<keyword evidence="2" id="KW-1185">Reference proteome</keyword>
<evidence type="ECO:0000313" key="2">
    <source>
        <dbReference type="Proteomes" id="UP000315295"/>
    </source>
</evidence>
<gene>
    <name evidence="1" type="ORF">C1H46_010117</name>
</gene>